<feature type="non-terminal residue" evidence="2">
    <location>
        <position position="1"/>
    </location>
</feature>
<feature type="region of interest" description="Disordered" evidence="1">
    <location>
        <begin position="1"/>
        <end position="146"/>
    </location>
</feature>
<name>A0AAD4D1D8_9FUNG</name>
<organism evidence="2 3">
    <name type="scientific">Linnemannia exigua</name>
    <dbReference type="NCBI Taxonomy" id="604196"/>
    <lineage>
        <taxon>Eukaryota</taxon>
        <taxon>Fungi</taxon>
        <taxon>Fungi incertae sedis</taxon>
        <taxon>Mucoromycota</taxon>
        <taxon>Mortierellomycotina</taxon>
        <taxon>Mortierellomycetes</taxon>
        <taxon>Mortierellales</taxon>
        <taxon>Mortierellaceae</taxon>
        <taxon>Linnemannia</taxon>
    </lineage>
</organism>
<evidence type="ECO:0000313" key="3">
    <source>
        <dbReference type="Proteomes" id="UP001194580"/>
    </source>
</evidence>
<reference evidence="2" key="1">
    <citation type="journal article" date="2020" name="Fungal Divers.">
        <title>Resolving the Mortierellaceae phylogeny through synthesis of multi-gene phylogenetics and phylogenomics.</title>
        <authorList>
            <person name="Vandepol N."/>
            <person name="Liber J."/>
            <person name="Desiro A."/>
            <person name="Na H."/>
            <person name="Kennedy M."/>
            <person name="Barry K."/>
            <person name="Grigoriev I.V."/>
            <person name="Miller A.N."/>
            <person name="O'Donnell K."/>
            <person name="Stajich J.E."/>
            <person name="Bonito G."/>
        </authorList>
    </citation>
    <scope>NUCLEOTIDE SEQUENCE</scope>
    <source>
        <strain evidence="2">NRRL 28262</strain>
    </source>
</reference>
<feature type="compositionally biased region" description="Polar residues" evidence="1">
    <location>
        <begin position="109"/>
        <end position="136"/>
    </location>
</feature>
<feature type="compositionally biased region" description="Low complexity" evidence="1">
    <location>
        <begin position="50"/>
        <end position="59"/>
    </location>
</feature>
<dbReference type="Proteomes" id="UP001194580">
    <property type="component" value="Unassembled WGS sequence"/>
</dbReference>
<dbReference type="AlphaFoldDB" id="A0AAD4D1D8"/>
<feature type="compositionally biased region" description="Polar residues" evidence="1">
    <location>
        <begin position="60"/>
        <end position="72"/>
    </location>
</feature>
<dbReference type="EMBL" id="JAAAIL010002772">
    <property type="protein sequence ID" value="KAG0254615.1"/>
    <property type="molecule type" value="Genomic_DNA"/>
</dbReference>
<evidence type="ECO:0000256" key="1">
    <source>
        <dbReference type="SAM" id="MobiDB-lite"/>
    </source>
</evidence>
<accession>A0AAD4D1D8</accession>
<gene>
    <name evidence="2" type="ORF">BGZ95_005977</name>
</gene>
<comment type="caution">
    <text evidence="2">The sequence shown here is derived from an EMBL/GenBank/DDBJ whole genome shotgun (WGS) entry which is preliminary data.</text>
</comment>
<protein>
    <submittedName>
        <fullName evidence="2">Uncharacterized protein</fullName>
    </submittedName>
</protein>
<proteinExistence type="predicted"/>
<feature type="compositionally biased region" description="Low complexity" evidence="1">
    <location>
        <begin position="24"/>
        <end position="37"/>
    </location>
</feature>
<sequence length="190" mass="19679">HQTGRLRIVRRVPRPPQDTPRDPAVNAAGATTVAAAAEQPSTSPYQVTPSSTSAASSDSQDNTYAGSSSVSGKQVDKHDSGLQTSDENGRSDKLDPTLAPTPGRDAGAISSTAATTMGSRASASGNIDTQNTNATADQAPPVTLPQHQRGTTWRLVEHGILTFIASLIPAPPPENEQLEPNAVPVAERAL</sequence>
<keyword evidence="3" id="KW-1185">Reference proteome</keyword>
<evidence type="ECO:0000313" key="2">
    <source>
        <dbReference type="EMBL" id="KAG0254615.1"/>
    </source>
</evidence>
<feature type="compositionally biased region" description="Polar residues" evidence="1">
    <location>
        <begin position="39"/>
        <end position="49"/>
    </location>
</feature>